<dbReference type="Proteomes" id="UP000001034">
    <property type="component" value="Segment"/>
</dbReference>
<dbReference type="RefSeq" id="YP_001950085.1">
    <property type="nucleotide sequence ID" value="NC_010811.2"/>
</dbReference>
<protein>
    <submittedName>
        <fullName evidence="1">Uncharacterized protein</fullName>
    </submittedName>
</protein>
<evidence type="ECO:0000313" key="2">
    <source>
        <dbReference type="Proteomes" id="UP000001034"/>
    </source>
</evidence>
<sequence>MDRHVLIAAEYGFEVSDNTPIYRFQQLSEFAMKRRNDRIEAAQNGNIFVG</sequence>
<proteinExistence type="predicted"/>
<dbReference type="EMBL" id="AB366653">
    <property type="protein sequence ID" value="BAG41655.1"/>
    <property type="molecule type" value="Genomic_DNA"/>
</dbReference>
<organism evidence="1 2">
    <name type="scientific">Ralstonia phage phiRSL1</name>
    <dbReference type="NCBI Taxonomy" id="1980924"/>
    <lineage>
        <taxon>Viruses</taxon>
        <taxon>Duplodnaviria</taxon>
        <taxon>Heunggongvirae</taxon>
        <taxon>Uroviricota</taxon>
        <taxon>Caudoviricetes</taxon>
        <taxon>Mieseafarmvirus</taxon>
        <taxon>Mieseafarmvirus RSL1</taxon>
    </lineage>
</organism>
<accession>B2ZYI7</accession>
<name>B2ZYI7_9CAUD</name>
<dbReference type="KEGG" id="vg:6369885"/>
<keyword evidence="2" id="KW-1185">Reference proteome</keyword>
<dbReference type="GeneID" id="6369885"/>
<evidence type="ECO:0000313" key="1">
    <source>
        <dbReference type="EMBL" id="BAG41655.1"/>
    </source>
</evidence>
<reference evidence="1 2" key="1">
    <citation type="journal article" date="2010" name="Virology">
        <title>A jumbo phage infecting the phytopathogen Ralstonia solanacearum defines a new lineage of the Myoviridae family.</title>
        <authorList>
            <person name="Yamada T."/>
            <person name="Satoh S."/>
            <person name="Ishikawa H."/>
            <person name="Fujiwara A."/>
            <person name="Kawasaki T."/>
            <person name="Fujie M."/>
            <person name="Ogata H."/>
        </authorList>
    </citation>
    <scope>NUCLEOTIDE SEQUENCE [LARGE SCALE GENOMIC DNA]</scope>
</reference>